<evidence type="ECO:0000313" key="2">
    <source>
        <dbReference type="Proteomes" id="UP001152798"/>
    </source>
</evidence>
<protein>
    <submittedName>
        <fullName evidence="1">Uncharacterized protein</fullName>
    </submittedName>
</protein>
<sequence>MICQGTQNQERDDLYAKVQ</sequence>
<proteinExistence type="predicted"/>
<gene>
    <name evidence="1" type="ORF">NEZAVI_LOCUS11782</name>
</gene>
<accession>A0A9P0HIG1</accession>
<dbReference type="Proteomes" id="UP001152798">
    <property type="component" value="Chromosome 5"/>
</dbReference>
<keyword evidence="2" id="KW-1185">Reference proteome</keyword>
<reference evidence="1" key="1">
    <citation type="submission" date="2022-01" db="EMBL/GenBank/DDBJ databases">
        <authorList>
            <person name="King R."/>
        </authorList>
    </citation>
    <scope>NUCLEOTIDE SEQUENCE</scope>
</reference>
<dbReference type="AlphaFoldDB" id="A0A9P0HIG1"/>
<evidence type="ECO:0000313" key="1">
    <source>
        <dbReference type="EMBL" id="CAH1403125.1"/>
    </source>
</evidence>
<dbReference type="EMBL" id="OV725081">
    <property type="protein sequence ID" value="CAH1403125.1"/>
    <property type="molecule type" value="Genomic_DNA"/>
</dbReference>
<organism evidence="1 2">
    <name type="scientific">Nezara viridula</name>
    <name type="common">Southern green stink bug</name>
    <name type="synonym">Cimex viridulus</name>
    <dbReference type="NCBI Taxonomy" id="85310"/>
    <lineage>
        <taxon>Eukaryota</taxon>
        <taxon>Metazoa</taxon>
        <taxon>Ecdysozoa</taxon>
        <taxon>Arthropoda</taxon>
        <taxon>Hexapoda</taxon>
        <taxon>Insecta</taxon>
        <taxon>Pterygota</taxon>
        <taxon>Neoptera</taxon>
        <taxon>Paraneoptera</taxon>
        <taxon>Hemiptera</taxon>
        <taxon>Heteroptera</taxon>
        <taxon>Panheteroptera</taxon>
        <taxon>Pentatomomorpha</taxon>
        <taxon>Pentatomoidea</taxon>
        <taxon>Pentatomidae</taxon>
        <taxon>Pentatominae</taxon>
        <taxon>Nezara</taxon>
    </lineage>
</organism>
<name>A0A9P0HIG1_NEZVI</name>